<evidence type="ECO:0000256" key="1">
    <source>
        <dbReference type="SAM" id="MobiDB-lite"/>
    </source>
</evidence>
<accession>A0A1I4I539</accession>
<sequence length="62" mass="6433">MMEANEQAGPDAGRDDPVGSAYRHYLAALRAHKEKQAAPAESARQLGEPARAMAASDGKPGG</sequence>
<evidence type="ECO:0000313" key="3">
    <source>
        <dbReference type="Proteomes" id="UP000199470"/>
    </source>
</evidence>
<dbReference type="STRING" id="758825.SAMN02982985_00474"/>
<proteinExistence type="predicted"/>
<dbReference type="RefSeq" id="WP_093383085.1">
    <property type="nucleotide sequence ID" value="NZ_FOTW01000004.1"/>
</dbReference>
<name>A0A1I4I539_9BURK</name>
<dbReference type="AlphaFoldDB" id="A0A1I4I539"/>
<organism evidence="2 3">
    <name type="scientific">Rugamonas rubra</name>
    <dbReference type="NCBI Taxonomy" id="758825"/>
    <lineage>
        <taxon>Bacteria</taxon>
        <taxon>Pseudomonadati</taxon>
        <taxon>Pseudomonadota</taxon>
        <taxon>Betaproteobacteria</taxon>
        <taxon>Burkholderiales</taxon>
        <taxon>Oxalobacteraceae</taxon>
        <taxon>Telluria group</taxon>
        <taxon>Rugamonas</taxon>
    </lineage>
</organism>
<protein>
    <submittedName>
        <fullName evidence="2">Uncharacterized protein</fullName>
    </submittedName>
</protein>
<keyword evidence="3" id="KW-1185">Reference proteome</keyword>
<dbReference type="Proteomes" id="UP000199470">
    <property type="component" value="Unassembled WGS sequence"/>
</dbReference>
<dbReference type="EMBL" id="FOTW01000004">
    <property type="protein sequence ID" value="SFL49435.1"/>
    <property type="molecule type" value="Genomic_DNA"/>
</dbReference>
<gene>
    <name evidence="2" type="ORF">SAMN02982985_00474</name>
</gene>
<evidence type="ECO:0000313" key="2">
    <source>
        <dbReference type="EMBL" id="SFL49435.1"/>
    </source>
</evidence>
<reference evidence="2 3" key="1">
    <citation type="submission" date="2016-10" db="EMBL/GenBank/DDBJ databases">
        <authorList>
            <person name="de Groot N.N."/>
        </authorList>
    </citation>
    <scope>NUCLEOTIDE SEQUENCE [LARGE SCALE GENOMIC DNA]</scope>
    <source>
        <strain evidence="2 3">ATCC 43154</strain>
    </source>
</reference>
<feature type="region of interest" description="Disordered" evidence="1">
    <location>
        <begin position="32"/>
        <end position="62"/>
    </location>
</feature>